<keyword evidence="1" id="KW-0812">Transmembrane</keyword>
<protein>
    <submittedName>
        <fullName evidence="2">Uncharacterized protein</fullName>
    </submittedName>
</protein>
<evidence type="ECO:0000313" key="2">
    <source>
        <dbReference type="EMBL" id="KAB8078510.1"/>
    </source>
</evidence>
<gene>
    <name evidence="2" type="ORF">BDV29DRAFT_166103</name>
</gene>
<feature type="transmembrane region" description="Helical" evidence="1">
    <location>
        <begin position="12"/>
        <end position="33"/>
    </location>
</feature>
<dbReference type="OrthoDB" id="5370773at2759"/>
<keyword evidence="3" id="KW-1185">Reference proteome</keyword>
<sequence length="54" mass="6125">MYPGQRRGKLLMVLRSVELAFMLGVIVITSLAAKVRGSTWRRHGTAKDRNKVQK</sequence>
<evidence type="ECO:0000256" key="1">
    <source>
        <dbReference type="SAM" id="Phobius"/>
    </source>
</evidence>
<keyword evidence="1" id="KW-0472">Membrane</keyword>
<accession>A0A5N5XHH4</accession>
<reference evidence="2 3" key="1">
    <citation type="submission" date="2019-04" db="EMBL/GenBank/DDBJ databases">
        <title>Friends and foes A comparative genomics study of 23 Aspergillus species from section Flavi.</title>
        <authorList>
            <consortium name="DOE Joint Genome Institute"/>
            <person name="Kjaerbolling I."/>
            <person name="Vesth T."/>
            <person name="Frisvad J.C."/>
            <person name="Nybo J.L."/>
            <person name="Theobald S."/>
            <person name="Kildgaard S."/>
            <person name="Isbrandt T."/>
            <person name="Kuo A."/>
            <person name="Sato A."/>
            <person name="Lyhne E.K."/>
            <person name="Kogle M.E."/>
            <person name="Wiebenga A."/>
            <person name="Kun R.S."/>
            <person name="Lubbers R.J."/>
            <person name="Makela M.R."/>
            <person name="Barry K."/>
            <person name="Chovatia M."/>
            <person name="Clum A."/>
            <person name="Daum C."/>
            <person name="Haridas S."/>
            <person name="He G."/>
            <person name="LaButti K."/>
            <person name="Lipzen A."/>
            <person name="Mondo S."/>
            <person name="Riley R."/>
            <person name="Salamov A."/>
            <person name="Simmons B.A."/>
            <person name="Magnuson J.K."/>
            <person name="Henrissat B."/>
            <person name="Mortensen U.H."/>
            <person name="Larsen T.O."/>
            <person name="Devries R.P."/>
            <person name="Grigoriev I.V."/>
            <person name="Machida M."/>
            <person name="Baker S.E."/>
            <person name="Andersen M.R."/>
        </authorList>
    </citation>
    <scope>NUCLEOTIDE SEQUENCE [LARGE SCALE GENOMIC DNA]</scope>
    <source>
        <strain evidence="2 3">CBS 151.66</strain>
    </source>
</reference>
<dbReference type="Proteomes" id="UP000326565">
    <property type="component" value="Unassembled WGS sequence"/>
</dbReference>
<proteinExistence type="predicted"/>
<organism evidence="2 3">
    <name type="scientific">Aspergillus leporis</name>
    <dbReference type="NCBI Taxonomy" id="41062"/>
    <lineage>
        <taxon>Eukaryota</taxon>
        <taxon>Fungi</taxon>
        <taxon>Dikarya</taxon>
        <taxon>Ascomycota</taxon>
        <taxon>Pezizomycotina</taxon>
        <taxon>Eurotiomycetes</taxon>
        <taxon>Eurotiomycetidae</taxon>
        <taxon>Eurotiales</taxon>
        <taxon>Aspergillaceae</taxon>
        <taxon>Aspergillus</taxon>
        <taxon>Aspergillus subgen. Circumdati</taxon>
    </lineage>
</organism>
<keyword evidence="1" id="KW-1133">Transmembrane helix</keyword>
<evidence type="ECO:0000313" key="3">
    <source>
        <dbReference type="Proteomes" id="UP000326565"/>
    </source>
</evidence>
<dbReference type="AlphaFoldDB" id="A0A5N5XHH4"/>
<dbReference type="EMBL" id="ML732157">
    <property type="protein sequence ID" value="KAB8078510.1"/>
    <property type="molecule type" value="Genomic_DNA"/>
</dbReference>
<name>A0A5N5XHH4_9EURO</name>